<proteinExistence type="predicted"/>
<dbReference type="GO" id="GO:0008967">
    <property type="term" value="F:phosphoglycolate phosphatase activity"/>
    <property type="evidence" value="ECO:0007669"/>
    <property type="project" value="TreeGrafter"/>
</dbReference>
<protein>
    <submittedName>
        <fullName evidence="1">HAD-superfamily hydrolase, subfamily IA, variant 1</fullName>
    </submittedName>
</protein>
<dbReference type="InterPro" id="IPR050155">
    <property type="entry name" value="HAD-like_hydrolase_sf"/>
</dbReference>
<dbReference type="Proteomes" id="UP000006377">
    <property type="component" value="Chromosome"/>
</dbReference>
<reference evidence="1 2" key="1">
    <citation type="journal article" date="2011" name="Stand. Genomic Sci.">
        <title>Complete genome sequence of Parvibaculum lavamentivorans type strain (DS-1(T)).</title>
        <authorList>
            <person name="Schleheck D."/>
            <person name="Weiss M."/>
            <person name="Pitluck S."/>
            <person name="Bruce D."/>
            <person name="Land M.L."/>
            <person name="Han S."/>
            <person name="Saunders E."/>
            <person name="Tapia R."/>
            <person name="Detter C."/>
            <person name="Brettin T."/>
            <person name="Han J."/>
            <person name="Woyke T."/>
            <person name="Goodwin L."/>
            <person name="Pennacchio L."/>
            <person name="Nolan M."/>
            <person name="Cook A.M."/>
            <person name="Kjelleberg S."/>
            <person name="Thomas T."/>
        </authorList>
    </citation>
    <scope>NUCLEOTIDE SEQUENCE [LARGE SCALE GENOMIC DNA]</scope>
    <source>
        <strain evidence="2">DS-1 / DSM 13023 / NCIMB 13966</strain>
    </source>
</reference>
<dbReference type="InterPro" id="IPR023214">
    <property type="entry name" value="HAD_sf"/>
</dbReference>
<name>A7HWU3_PARL1</name>
<dbReference type="InterPro" id="IPR023198">
    <property type="entry name" value="PGP-like_dom2"/>
</dbReference>
<dbReference type="SFLD" id="SFLDG01129">
    <property type="entry name" value="C1.5:_HAD__Beta-PGM__Phosphata"/>
    <property type="match status" value="1"/>
</dbReference>
<keyword evidence="2" id="KW-1185">Reference proteome</keyword>
<dbReference type="SFLD" id="SFLDG01135">
    <property type="entry name" value="C1.5.6:_HAD__Beta-PGM__Phospha"/>
    <property type="match status" value="1"/>
</dbReference>
<dbReference type="EMBL" id="CP000774">
    <property type="protein sequence ID" value="ABS64376.1"/>
    <property type="molecule type" value="Genomic_DNA"/>
</dbReference>
<dbReference type="eggNOG" id="COG0546">
    <property type="taxonomic scope" value="Bacteria"/>
</dbReference>
<accession>A7HWU3</accession>
<dbReference type="Pfam" id="PF13419">
    <property type="entry name" value="HAD_2"/>
    <property type="match status" value="1"/>
</dbReference>
<evidence type="ECO:0000313" key="2">
    <source>
        <dbReference type="Proteomes" id="UP000006377"/>
    </source>
</evidence>
<gene>
    <name evidence="1" type="ordered locus">Plav_2768</name>
</gene>
<dbReference type="GO" id="GO:0006281">
    <property type="term" value="P:DNA repair"/>
    <property type="evidence" value="ECO:0007669"/>
    <property type="project" value="TreeGrafter"/>
</dbReference>
<dbReference type="STRING" id="402881.Plav_2768"/>
<dbReference type="Gene3D" id="1.10.150.240">
    <property type="entry name" value="Putative phosphatase, domain 2"/>
    <property type="match status" value="1"/>
</dbReference>
<dbReference type="AlphaFoldDB" id="A7HWU3"/>
<dbReference type="RefSeq" id="WP_012111690.1">
    <property type="nucleotide sequence ID" value="NC_009719.1"/>
</dbReference>
<dbReference type="HOGENOM" id="CLU_045011_19_2_5"/>
<dbReference type="SUPFAM" id="SSF56784">
    <property type="entry name" value="HAD-like"/>
    <property type="match status" value="1"/>
</dbReference>
<dbReference type="InterPro" id="IPR036412">
    <property type="entry name" value="HAD-like_sf"/>
</dbReference>
<dbReference type="SFLD" id="SFLDS00003">
    <property type="entry name" value="Haloacid_Dehalogenase"/>
    <property type="match status" value="1"/>
</dbReference>
<dbReference type="CDD" id="cd07533">
    <property type="entry name" value="HAD_like"/>
    <property type="match status" value="1"/>
</dbReference>
<dbReference type="InterPro" id="IPR006439">
    <property type="entry name" value="HAD-SF_hydro_IA"/>
</dbReference>
<dbReference type="NCBIfam" id="TIGR01549">
    <property type="entry name" value="HAD-SF-IA-v1"/>
    <property type="match status" value="1"/>
</dbReference>
<keyword evidence="1" id="KW-0378">Hydrolase</keyword>
<dbReference type="KEGG" id="pla:Plav_2768"/>
<dbReference type="PANTHER" id="PTHR43434:SF24">
    <property type="entry name" value="HYDROLASE-RELATED"/>
    <property type="match status" value="1"/>
</dbReference>
<dbReference type="NCBIfam" id="TIGR01509">
    <property type="entry name" value="HAD-SF-IA-v3"/>
    <property type="match status" value="1"/>
</dbReference>
<organism evidence="1 2">
    <name type="scientific">Parvibaculum lavamentivorans (strain DS-1 / DSM 13023 / NCIMB 13966)</name>
    <dbReference type="NCBI Taxonomy" id="402881"/>
    <lineage>
        <taxon>Bacteria</taxon>
        <taxon>Pseudomonadati</taxon>
        <taxon>Pseudomonadota</taxon>
        <taxon>Alphaproteobacteria</taxon>
        <taxon>Hyphomicrobiales</taxon>
        <taxon>Parvibaculaceae</taxon>
        <taxon>Parvibaculum</taxon>
    </lineage>
</organism>
<sequence>MAFPLRLVVFDCDGTLIDSQHMIVAAMAHAFETYGLENLPREKVLSIVGLSLDEAIHALVPDVEEPLRRRLTEAYKGAFHELRNRKELAEPLFPGVRETLEALAARENVLLGIATGKSQRGLRHALETHELGHYFVTLQTADDAPSKPHPEMLRRAMRAAGADARDTVLVGDTSYDMAMARAAGAHAFGVDWGYHAPEMLRVAGADIVLSDFSGLAPALDAIWTDSNVKETEPAGGA</sequence>
<dbReference type="InterPro" id="IPR041492">
    <property type="entry name" value="HAD_2"/>
</dbReference>
<evidence type="ECO:0000313" key="1">
    <source>
        <dbReference type="EMBL" id="ABS64376.1"/>
    </source>
</evidence>
<dbReference type="GO" id="GO:0005829">
    <property type="term" value="C:cytosol"/>
    <property type="evidence" value="ECO:0007669"/>
    <property type="project" value="TreeGrafter"/>
</dbReference>
<dbReference type="OrthoDB" id="9782449at2"/>
<dbReference type="PANTHER" id="PTHR43434">
    <property type="entry name" value="PHOSPHOGLYCOLATE PHOSPHATASE"/>
    <property type="match status" value="1"/>
</dbReference>
<dbReference type="Gene3D" id="3.40.50.1000">
    <property type="entry name" value="HAD superfamily/HAD-like"/>
    <property type="match status" value="1"/>
</dbReference>